<name>A0A1R1XF95_9FUNG</name>
<evidence type="ECO:0000256" key="7">
    <source>
        <dbReference type="ARBA" id="ARBA00023139"/>
    </source>
</evidence>
<keyword evidence="9" id="KW-0449">Lipoprotein</keyword>
<reference evidence="12 14" key="1">
    <citation type="submission" date="2017-01" db="EMBL/GenBank/DDBJ databases">
        <authorList>
            <person name="Mah S.A."/>
            <person name="Swanson W.J."/>
            <person name="Moy G.W."/>
            <person name="Vacquier V.D."/>
        </authorList>
    </citation>
    <scope>NUCLEOTIDE SEQUENCE [LARGE SCALE GENOMIC DNA]</scope>
    <source>
        <strain evidence="12 14">GSMNP</strain>
    </source>
</reference>
<dbReference type="Proteomes" id="UP000187283">
    <property type="component" value="Unassembled WGS sequence"/>
</dbReference>
<protein>
    <recommendedName>
        <fullName evidence="4">Guanine nucleotide-binding protein subunit gamma</fullName>
    </recommendedName>
</protein>
<dbReference type="InterPro" id="IPR036284">
    <property type="entry name" value="GGL_sf"/>
</dbReference>
<dbReference type="FunFam" id="4.10.260.10:FF:000003">
    <property type="entry name" value="G-protein complex gamma subunit Ste18/GpgA"/>
    <property type="match status" value="1"/>
</dbReference>
<dbReference type="Pfam" id="PF00631">
    <property type="entry name" value="G-gamma"/>
    <property type="match status" value="1"/>
</dbReference>
<evidence type="ECO:0000256" key="4">
    <source>
        <dbReference type="ARBA" id="ARBA00016111"/>
    </source>
</evidence>
<keyword evidence="7" id="KW-0564">Palmitate</keyword>
<dbReference type="SUPFAM" id="SSF48670">
    <property type="entry name" value="Transducin (heterotrimeric G protein), gamma chain"/>
    <property type="match status" value="1"/>
</dbReference>
<evidence type="ECO:0000256" key="5">
    <source>
        <dbReference type="ARBA" id="ARBA00022481"/>
    </source>
</evidence>
<evidence type="ECO:0000259" key="11">
    <source>
        <dbReference type="SMART" id="SM01224"/>
    </source>
</evidence>
<dbReference type="InterPro" id="IPR041848">
    <property type="entry name" value="Ste18_fungal"/>
</dbReference>
<keyword evidence="6" id="KW-0472">Membrane</keyword>
<evidence type="ECO:0000256" key="2">
    <source>
        <dbReference type="ARBA" id="ARBA00007431"/>
    </source>
</evidence>
<dbReference type="EMBL" id="LSSN01003548">
    <property type="protein sequence ID" value="OMJ13307.1"/>
    <property type="molecule type" value="Genomic_DNA"/>
</dbReference>
<dbReference type="EMBL" id="LSSN01000751">
    <property type="protein sequence ID" value="OMJ22503.1"/>
    <property type="molecule type" value="Genomic_DNA"/>
</dbReference>
<keyword evidence="14" id="KW-1185">Reference proteome</keyword>
<dbReference type="GO" id="GO:0005834">
    <property type="term" value="C:heterotrimeric G-protein complex"/>
    <property type="evidence" value="ECO:0007669"/>
    <property type="project" value="TreeGrafter"/>
</dbReference>
<gene>
    <name evidence="13" type="ORF">AYI70_g2836</name>
    <name evidence="12" type="ORF">AYI70_g8585</name>
</gene>
<comment type="subunit">
    <text evidence="3">G proteins are composed of 3 units, alpha, beta and gamma.</text>
</comment>
<dbReference type="STRING" id="133412.A0A1R1XF95"/>
<evidence type="ECO:0000313" key="13">
    <source>
        <dbReference type="EMBL" id="OMJ22503.1"/>
    </source>
</evidence>
<accession>A0A1R1XF95</accession>
<dbReference type="GO" id="GO:0007186">
    <property type="term" value="P:G protein-coupled receptor signaling pathway"/>
    <property type="evidence" value="ECO:0007669"/>
    <property type="project" value="InterPro"/>
</dbReference>
<proteinExistence type="inferred from homology"/>
<evidence type="ECO:0000256" key="10">
    <source>
        <dbReference type="ARBA" id="ARBA00023289"/>
    </source>
</evidence>
<comment type="subcellular location">
    <subcellularLocation>
        <location evidence="1">Membrane</location>
        <topology evidence="1">Peripheral membrane protein</topology>
    </subcellularLocation>
</comment>
<dbReference type="InterPro" id="IPR015898">
    <property type="entry name" value="G-protein_gamma-like_dom"/>
</dbReference>
<dbReference type="SMART" id="SM01224">
    <property type="entry name" value="G_gamma"/>
    <property type="match status" value="1"/>
</dbReference>
<dbReference type="GO" id="GO:0031681">
    <property type="term" value="F:G-protein beta-subunit binding"/>
    <property type="evidence" value="ECO:0007669"/>
    <property type="project" value="InterPro"/>
</dbReference>
<keyword evidence="5" id="KW-0488">Methylation</keyword>
<dbReference type="PANTHER" id="PTHR28189:SF1">
    <property type="entry name" value="GUANINE NUCLEOTIDE-BINDING PROTEIN SUBUNIT GAMMA"/>
    <property type="match status" value="1"/>
</dbReference>
<comment type="similarity">
    <text evidence="2">Belongs to the G protein gamma family.</text>
</comment>
<dbReference type="OrthoDB" id="19232at2759"/>
<comment type="caution">
    <text evidence="12">The sequence shown here is derived from an EMBL/GenBank/DDBJ whole genome shotgun (WGS) entry which is preliminary data.</text>
</comment>
<keyword evidence="10" id="KW-0636">Prenylation</keyword>
<feature type="domain" description="G protein gamma" evidence="11">
    <location>
        <begin position="8"/>
        <end position="76"/>
    </location>
</feature>
<dbReference type="AlphaFoldDB" id="A0A1R1XF95"/>
<keyword evidence="8" id="KW-0807">Transducer</keyword>
<evidence type="ECO:0000256" key="6">
    <source>
        <dbReference type="ARBA" id="ARBA00023136"/>
    </source>
</evidence>
<evidence type="ECO:0000256" key="9">
    <source>
        <dbReference type="ARBA" id="ARBA00023288"/>
    </source>
</evidence>
<evidence type="ECO:0000256" key="3">
    <source>
        <dbReference type="ARBA" id="ARBA00011581"/>
    </source>
</evidence>
<evidence type="ECO:0000313" key="14">
    <source>
        <dbReference type="Proteomes" id="UP000187283"/>
    </source>
</evidence>
<evidence type="ECO:0000313" key="12">
    <source>
        <dbReference type="EMBL" id="OMJ13307.1"/>
    </source>
</evidence>
<dbReference type="Gene3D" id="4.10.260.10">
    <property type="entry name" value="Transducin (heterotrimeric G protein), gamma chain"/>
    <property type="match status" value="1"/>
</dbReference>
<organism evidence="12 14">
    <name type="scientific">Smittium culicis</name>
    <dbReference type="NCBI Taxonomy" id="133412"/>
    <lineage>
        <taxon>Eukaryota</taxon>
        <taxon>Fungi</taxon>
        <taxon>Fungi incertae sedis</taxon>
        <taxon>Zoopagomycota</taxon>
        <taxon>Kickxellomycotina</taxon>
        <taxon>Harpellomycetes</taxon>
        <taxon>Harpellales</taxon>
        <taxon>Legeriomycetaceae</taxon>
        <taxon>Smittium</taxon>
    </lineage>
</organism>
<dbReference type="GO" id="GO:0000750">
    <property type="term" value="P:pheromone-dependent signal transduction involved in conjugation with cellular fusion"/>
    <property type="evidence" value="ECO:0007669"/>
    <property type="project" value="InterPro"/>
</dbReference>
<evidence type="ECO:0000256" key="1">
    <source>
        <dbReference type="ARBA" id="ARBA00004170"/>
    </source>
</evidence>
<dbReference type="PANTHER" id="PTHR28189">
    <property type="entry name" value="GUANINE NUCLEOTIDE-BINDING PROTEIN SUBUNIT GAMMA"/>
    <property type="match status" value="1"/>
</dbReference>
<sequence length="76" mass="8924">MQRRLNRAERQLNRLIETNRLLTEDLQLERIPVSEASQSIIEFTTTKKDYLIKSIWGKPPVDPFAEEQDETCCSVM</sequence>
<evidence type="ECO:0000256" key="8">
    <source>
        <dbReference type="ARBA" id="ARBA00023224"/>
    </source>
</evidence>